<organism evidence="2 3">
    <name type="scientific">Ancylostoma duodenale</name>
    <dbReference type="NCBI Taxonomy" id="51022"/>
    <lineage>
        <taxon>Eukaryota</taxon>
        <taxon>Metazoa</taxon>
        <taxon>Ecdysozoa</taxon>
        <taxon>Nematoda</taxon>
        <taxon>Chromadorea</taxon>
        <taxon>Rhabditida</taxon>
        <taxon>Rhabditina</taxon>
        <taxon>Rhabditomorpha</taxon>
        <taxon>Strongyloidea</taxon>
        <taxon>Ancylostomatidae</taxon>
        <taxon>Ancylostomatinae</taxon>
        <taxon>Ancylostoma</taxon>
    </lineage>
</organism>
<reference evidence="2 3" key="1">
    <citation type="submission" date="2013-12" db="EMBL/GenBank/DDBJ databases">
        <title>Draft genome of the parsitic nematode Ancylostoma duodenale.</title>
        <authorList>
            <person name="Mitreva M."/>
        </authorList>
    </citation>
    <scope>NUCLEOTIDE SEQUENCE [LARGE SCALE GENOMIC DNA]</scope>
    <source>
        <strain evidence="2 3">Zhejiang</strain>
    </source>
</reference>
<dbReference type="Proteomes" id="UP000054047">
    <property type="component" value="Unassembled WGS sequence"/>
</dbReference>
<name>A0A0C2FYA9_9BILA</name>
<feature type="non-terminal residue" evidence="2">
    <location>
        <position position="1"/>
    </location>
</feature>
<evidence type="ECO:0000313" key="2">
    <source>
        <dbReference type="EMBL" id="KIH53575.1"/>
    </source>
</evidence>
<sequence>IRPGVREVVSRLPGWTVVAEGVPYEQPELRASPAKAADQKRHEECEGERRAEDLSYSGWTDGYPGSGVRRRKLSDVIQDN</sequence>
<protein>
    <submittedName>
        <fullName evidence="2">Uncharacterized protein</fullName>
    </submittedName>
</protein>
<gene>
    <name evidence="2" type="ORF">ANCDUO_16291</name>
</gene>
<feature type="region of interest" description="Disordered" evidence="1">
    <location>
        <begin position="29"/>
        <end position="80"/>
    </location>
</feature>
<dbReference type="AlphaFoldDB" id="A0A0C2FYA9"/>
<proteinExistence type="predicted"/>
<accession>A0A0C2FYA9</accession>
<evidence type="ECO:0000256" key="1">
    <source>
        <dbReference type="SAM" id="MobiDB-lite"/>
    </source>
</evidence>
<dbReference type="EMBL" id="KN740894">
    <property type="protein sequence ID" value="KIH53575.1"/>
    <property type="molecule type" value="Genomic_DNA"/>
</dbReference>
<keyword evidence="3" id="KW-1185">Reference proteome</keyword>
<evidence type="ECO:0000313" key="3">
    <source>
        <dbReference type="Proteomes" id="UP000054047"/>
    </source>
</evidence>
<feature type="compositionally biased region" description="Basic and acidic residues" evidence="1">
    <location>
        <begin position="37"/>
        <end position="53"/>
    </location>
</feature>